<protein>
    <submittedName>
        <fullName evidence="3">Uncharacterized protein</fullName>
    </submittedName>
</protein>
<accession>A0ABR2BNB5</accession>
<feature type="region of interest" description="Disordered" evidence="1">
    <location>
        <begin position="84"/>
        <end position="109"/>
    </location>
</feature>
<keyword evidence="4" id="KW-1185">Reference proteome</keyword>
<feature type="compositionally biased region" description="Basic and acidic residues" evidence="1">
    <location>
        <begin position="84"/>
        <end position="101"/>
    </location>
</feature>
<comment type="caution">
    <text evidence="3">The sequence shown here is derived from an EMBL/GenBank/DDBJ whole genome shotgun (WGS) entry which is preliminary data.</text>
</comment>
<evidence type="ECO:0000313" key="4">
    <source>
        <dbReference type="Proteomes" id="UP001472677"/>
    </source>
</evidence>
<keyword evidence="2" id="KW-0732">Signal</keyword>
<dbReference type="EMBL" id="JBBPBM010000100">
    <property type="protein sequence ID" value="KAK8508493.1"/>
    <property type="molecule type" value="Genomic_DNA"/>
</dbReference>
<proteinExistence type="predicted"/>
<sequence>MVASLLYFFLRQVFSCWILPHQAYRKIKKNCVSHDIHSIVFPFFAKWQNTHGKLFIHWLGTEPFLYIVEPEFLKKMSSRVLGHGKLDGGTRHSDAKQVDKPNRRRSTRN</sequence>
<evidence type="ECO:0000256" key="1">
    <source>
        <dbReference type="SAM" id="MobiDB-lite"/>
    </source>
</evidence>
<feature type="chain" id="PRO_5047168022" evidence="2">
    <location>
        <begin position="16"/>
        <end position="109"/>
    </location>
</feature>
<gene>
    <name evidence="3" type="ORF">V6N12_011478</name>
</gene>
<feature type="signal peptide" evidence="2">
    <location>
        <begin position="1"/>
        <end position="15"/>
    </location>
</feature>
<evidence type="ECO:0000256" key="2">
    <source>
        <dbReference type="SAM" id="SignalP"/>
    </source>
</evidence>
<reference evidence="3 4" key="1">
    <citation type="journal article" date="2024" name="G3 (Bethesda)">
        <title>Genome assembly of Hibiscus sabdariffa L. provides insights into metabolisms of medicinal natural products.</title>
        <authorList>
            <person name="Kim T."/>
        </authorList>
    </citation>
    <scope>NUCLEOTIDE SEQUENCE [LARGE SCALE GENOMIC DNA]</scope>
    <source>
        <strain evidence="3">TK-2024</strain>
        <tissue evidence="3">Old leaves</tissue>
    </source>
</reference>
<organism evidence="3 4">
    <name type="scientific">Hibiscus sabdariffa</name>
    <name type="common">roselle</name>
    <dbReference type="NCBI Taxonomy" id="183260"/>
    <lineage>
        <taxon>Eukaryota</taxon>
        <taxon>Viridiplantae</taxon>
        <taxon>Streptophyta</taxon>
        <taxon>Embryophyta</taxon>
        <taxon>Tracheophyta</taxon>
        <taxon>Spermatophyta</taxon>
        <taxon>Magnoliopsida</taxon>
        <taxon>eudicotyledons</taxon>
        <taxon>Gunneridae</taxon>
        <taxon>Pentapetalae</taxon>
        <taxon>rosids</taxon>
        <taxon>malvids</taxon>
        <taxon>Malvales</taxon>
        <taxon>Malvaceae</taxon>
        <taxon>Malvoideae</taxon>
        <taxon>Hibiscus</taxon>
    </lineage>
</organism>
<name>A0ABR2BNB5_9ROSI</name>
<dbReference type="Proteomes" id="UP001472677">
    <property type="component" value="Unassembled WGS sequence"/>
</dbReference>
<evidence type="ECO:0000313" key="3">
    <source>
        <dbReference type="EMBL" id="KAK8508493.1"/>
    </source>
</evidence>